<dbReference type="Proteomes" id="UP001642487">
    <property type="component" value="Chromosome 4"/>
</dbReference>
<dbReference type="EMBL" id="OZ021738">
    <property type="protein sequence ID" value="CAK9320880.1"/>
    <property type="molecule type" value="Genomic_DNA"/>
</dbReference>
<reference evidence="2 3" key="1">
    <citation type="submission" date="2024-03" db="EMBL/GenBank/DDBJ databases">
        <authorList>
            <person name="Gkanogiannis A."/>
            <person name="Becerra Lopez-Lavalle L."/>
        </authorList>
    </citation>
    <scope>NUCLEOTIDE SEQUENCE [LARGE SCALE GENOMIC DNA]</scope>
</reference>
<evidence type="ECO:0000313" key="3">
    <source>
        <dbReference type="Proteomes" id="UP001642487"/>
    </source>
</evidence>
<keyword evidence="3" id="KW-1185">Reference proteome</keyword>
<feature type="region of interest" description="Disordered" evidence="1">
    <location>
        <begin position="121"/>
        <end position="190"/>
    </location>
</feature>
<feature type="compositionally biased region" description="Acidic residues" evidence="1">
    <location>
        <begin position="171"/>
        <end position="182"/>
    </location>
</feature>
<proteinExistence type="predicted"/>
<dbReference type="PANTHER" id="PTHR31903">
    <property type="entry name" value="F12F1.11-RELATED"/>
    <property type="match status" value="1"/>
</dbReference>
<dbReference type="PANTHER" id="PTHR31903:SF6">
    <property type="entry name" value="F12F1.11-RELATED"/>
    <property type="match status" value="1"/>
</dbReference>
<accession>A0ABP0YK55</accession>
<sequence length="205" mass="23022">MKKLCRKSTVHPSPPIISDFLSFLPSAIFALTVALSADDKEVLAYLISCSNTTASLSNLSTSRKNGRKLATGKVGFDHAPLFDCDCFMCYRRYWARWDSSPNRQLIHEIIDAYEDGLTKSKATTSNQRNCKKERRKKNNESAIGESSLGKGKTNEVLSEQQETGRQRNEKEEEEEEEEEGGGGEERGSVRRFVSFVGEKIWGAWG</sequence>
<evidence type="ECO:0000313" key="2">
    <source>
        <dbReference type="EMBL" id="CAK9320880.1"/>
    </source>
</evidence>
<evidence type="ECO:0000256" key="1">
    <source>
        <dbReference type="SAM" id="MobiDB-lite"/>
    </source>
</evidence>
<organism evidence="2 3">
    <name type="scientific">Citrullus colocynthis</name>
    <name type="common">colocynth</name>
    <dbReference type="NCBI Taxonomy" id="252529"/>
    <lineage>
        <taxon>Eukaryota</taxon>
        <taxon>Viridiplantae</taxon>
        <taxon>Streptophyta</taxon>
        <taxon>Embryophyta</taxon>
        <taxon>Tracheophyta</taxon>
        <taxon>Spermatophyta</taxon>
        <taxon>Magnoliopsida</taxon>
        <taxon>eudicotyledons</taxon>
        <taxon>Gunneridae</taxon>
        <taxon>Pentapetalae</taxon>
        <taxon>rosids</taxon>
        <taxon>fabids</taxon>
        <taxon>Cucurbitales</taxon>
        <taxon>Cucurbitaceae</taxon>
        <taxon>Benincaseae</taxon>
        <taxon>Citrullus</taxon>
    </lineage>
</organism>
<name>A0ABP0YK55_9ROSI</name>
<protein>
    <submittedName>
        <fullName evidence="2">Uncharacterized protein</fullName>
    </submittedName>
</protein>
<gene>
    <name evidence="2" type="ORF">CITCOLO1_LOCUS12936</name>
</gene>